<dbReference type="CDD" id="cd04474">
    <property type="entry name" value="RPA1_DBD_A"/>
    <property type="match status" value="1"/>
</dbReference>
<evidence type="ECO:0000256" key="8">
    <source>
        <dbReference type="ARBA" id="ARBA00023242"/>
    </source>
</evidence>
<dbReference type="GO" id="GO:0008270">
    <property type="term" value="F:zinc ion binding"/>
    <property type="evidence" value="ECO:0007669"/>
    <property type="project" value="UniProtKB-KW"/>
</dbReference>
<dbReference type="CDD" id="cd04476">
    <property type="entry name" value="RPA1_DBD_C"/>
    <property type="match status" value="1"/>
</dbReference>
<dbReference type="GO" id="GO:0006260">
    <property type="term" value="P:DNA replication"/>
    <property type="evidence" value="ECO:0007669"/>
    <property type="project" value="UniProtKB-KW"/>
</dbReference>
<dbReference type="PANTHER" id="PTHR47165:SF4">
    <property type="entry name" value="OS03G0429900 PROTEIN"/>
    <property type="match status" value="1"/>
</dbReference>
<keyword evidence="15" id="KW-1185">Reference proteome</keyword>
<dbReference type="GO" id="GO:0006310">
    <property type="term" value="P:DNA recombination"/>
    <property type="evidence" value="ECO:0007669"/>
    <property type="project" value="InterPro"/>
</dbReference>
<dbReference type="CDD" id="cd04475">
    <property type="entry name" value="RPA1_DBD_B"/>
    <property type="match status" value="1"/>
</dbReference>
<dbReference type="InterPro" id="IPR004591">
    <property type="entry name" value="Rfa1"/>
</dbReference>
<evidence type="ECO:0000256" key="6">
    <source>
        <dbReference type="ARBA" id="ARBA00022833"/>
    </source>
</evidence>
<evidence type="ECO:0000256" key="3">
    <source>
        <dbReference type="ARBA" id="ARBA00022705"/>
    </source>
</evidence>
<evidence type="ECO:0000256" key="4">
    <source>
        <dbReference type="ARBA" id="ARBA00022723"/>
    </source>
</evidence>
<dbReference type="GO" id="GO:0006281">
    <property type="term" value="P:DNA repair"/>
    <property type="evidence" value="ECO:0007669"/>
    <property type="project" value="InterPro"/>
</dbReference>
<keyword evidence="6 9" id="KW-0862">Zinc</keyword>
<evidence type="ECO:0000256" key="10">
    <source>
        <dbReference type="SAM" id="MobiDB-lite"/>
    </source>
</evidence>
<dbReference type="Pfam" id="PF08646">
    <property type="entry name" value="Rep_fac-A_C"/>
    <property type="match status" value="1"/>
</dbReference>
<protein>
    <recommendedName>
        <fullName evidence="9">Replication protein A subunit</fullName>
    </recommendedName>
</protein>
<evidence type="ECO:0000313" key="14">
    <source>
        <dbReference type="EMBL" id="KAA8915220.1"/>
    </source>
</evidence>
<dbReference type="GO" id="GO:0007004">
    <property type="term" value="P:telomere maintenance via telomerase"/>
    <property type="evidence" value="ECO:0007669"/>
    <property type="project" value="UniProtKB-ARBA"/>
</dbReference>
<dbReference type="VEuPathDB" id="FungiDB:TRICI_002577"/>
<evidence type="ECO:0000256" key="9">
    <source>
        <dbReference type="RuleBase" id="RU364130"/>
    </source>
</evidence>
<sequence>MADPKEYLTTNVVKDIFEINDKDICLSRYPYLKLQVLKLRVITVKEGEKAKVRFTLSDGTYTVQGVYTHSTPDADNAASQLSIGTVLKITNYEAFVMPPGKPVLLFETWEVASPVMGKLGSPAVLKISENPPEQKVKPDPEPMQKQSTDNGSIIPQEETKSAPKPASKLANSEKTGSKGVTPIEYLSPYANSWKIRGRVTMKGDIREFTSQRGIPGKLFNFHMLDETSEIRVTGFTEAADKWYDFVQEGKVYYLSKASVVLANKRFSALPNEYEIRLERDTSIELCDDPVEVPQMKYSFVALNDLSSKDASSNVDVIGAIKSIDDVQEITSKAGKSFEKREIHIVDKSKYGVNVALWGKTAKTFTGSPGQIVALKGARVNDFNGKSLSVGASTNLNFDPDIPEAHEIKGWFDSGGKDESFNTFKSTGGDGGALKNQECITIAKAKDDNLGQSEAGEYFNIKGTVTYIKSSSLTYPACTTDGCRKKVIEETNGEYRCEKCNITISQPNYLYIFSPVVEDHTDRFFLNCFNETCEVILGIKANDLLAEQSEDKVNEVISKALGYEYLFRVRARQDSYNDQTGVRYSAVSIARPDYVAESNKLIELINKF</sequence>
<feature type="domain" description="OB" evidence="11">
    <location>
        <begin position="195"/>
        <end position="276"/>
    </location>
</feature>
<dbReference type="GO" id="GO:0000781">
    <property type="term" value="C:chromosome, telomeric region"/>
    <property type="evidence" value="ECO:0007669"/>
    <property type="project" value="UniProtKB-ARBA"/>
</dbReference>
<evidence type="ECO:0000256" key="7">
    <source>
        <dbReference type="ARBA" id="ARBA00023125"/>
    </source>
</evidence>
<comment type="subcellular location">
    <subcellularLocation>
        <location evidence="1 9">Nucleus</location>
    </subcellularLocation>
</comment>
<dbReference type="FunFam" id="2.40.50.140:FF:000064">
    <property type="entry name" value="Replication protein A subunit"/>
    <property type="match status" value="1"/>
</dbReference>
<evidence type="ECO:0000259" key="13">
    <source>
        <dbReference type="Pfam" id="PF16900"/>
    </source>
</evidence>
<dbReference type="InterPro" id="IPR047192">
    <property type="entry name" value="Euk_RPA1_DBD_C"/>
</dbReference>
<keyword evidence="4 9" id="KW-0479">Metal-binding</keyword>
<dbReference type="OrthoDB" id="1751331at2759"/>
<dbReference type="FunFam" id="2.40.50.140:FF:000090">
    <property type="entry name" value="Replication protein A subunit"/>
    <property type="match status" value="1"/>
</dbReference>
<keyword evidence="8 9" id="KW-0539">Nucleus</keyword>
<dbReference type="FunFam" id="2.40.50.140:FF:000041">
    <property type="entry name" value="Replication protein A subunit"/>
    <property type="match status" value="1"/>
</dbReference>
<evidence type="ECO:0000256" key="2">
    <source>
        <dbReference type="ARBA" id="ARBA00005690"/>
    </source>
</evidence>
<dbReference type="Pfam" id="PF01336">
    <property type="entry name" value="tRNA_anti-codon"/>
    <property type="match status" value="1"/>
</dbReference>
<evidence type="ECO:0000259" key="12">
    <source>
        <dbReference type="Pfam" id="PF08646"/>
    </source>
</evidence>
<dbReference type="GO" id="GO:0003697">
    <property type="term" value="F:single-stranded DNA binding"/>
    <property type="evidence" value="ECO:0007669"/>
    <property type="project" value="UniProtKB-ARBA"/>
</dbReference>
<dbReference type="SUPFAM" id="SSF50249">
    <property type="entry name" value="Nucleic acid-binding proteins"/>
    <property type="match status" value="3"/>
</dbReference>
<gene>
    <name evidence="14" type="ORF">TRICI_002577</name>
</gene>
<evidence type="ECO:0000259" key="11">
    <source>
        <dbReference type="Pfam" id="PF01336"/>
    </source>
</evidence>
<evidence type="ECO:0000313" key="15">
    <source>
        <dbReference type="Proteomes" id="UP000761534"/>
    </source>
</evidence>
<name>A0A642V5E8_9ASCO</name>
<comment type="function">
    <text evidence="9">As part of the replication protein A (RPA/RP-A), a single-stranded DNA-binding heterotrimeric complex, may play an essential role in DNA replication, recombination and repair. Binds and stabilizes single-stranded DNA intermediates, preventing complementary DNA reannealing and recruiting different proteins involved in DNA metabolism.</text>
</comment>
<comment type="similarity">
    <text evidence="2 9">Belongs to the replication factor A protein 1 family.</text>
</comment>
<dbReference type="InterPro" id="IPR013955">
    <property type="entry name" value="Rep_factor-A_C"/>
</dbReference>
<dbReference type="NCBIfam" id="TIGR00617">
    <property type="entry name" value="rpa1"/>
    <property type="match status" value="1"/>
</dbReference>
<feature type="domain" description="Replication factor A C-terminal" evidence="12">
    <location>
        <begin position="457"/>
        <end position="600"/>
    </location>
</feature>
<evidence type="ECO:0000256" key="1">
    <source>
        <dbReference type="ARBA" id="ARBA00004123"/>
    </source>
</evidence>
<feature type="region of interest" description="Disordered" evidence="10">
    <location>
        <begin position="129"/>
        <end position="177"/>
    </location>
</feature>
<feature type="compositionally biased region" description="Polar residues" evidence="10">
    <location>
        <begin position="144"/>
        <end position="153"/>
    </location>
</feature>
<feature type="domain" description="Replication protein A OB" evidence="13">
    <location>
        <begin position="302"/>
        <end position="397"/>
    </location>
</feature>
<comment type="subunit">
    <text evidence="9">Component of the heterotrimeric canonical replication protein A complex (RPA).</text>
</comment>
<proteinExistence type="inferred from homology"/>
<dbReference type="EMBL" id="SWFS01000179">
    <property type="protein sequence ID" value="KAA8915220.1"/>
    <property type="molecule type" value="Genomic_DNA"/>
</dbReference>
<evidence type="ECO:0000256" key="5">
    <source>
        <dbReference type="ARBA" id="ARBA00022771"/>
    </source>
</evidence>
<keyword evidence="7 9" id="KW-0238">DNA-binding</keyword>
<dbReference type="InterPro" id="IPR012340">
    <property type="entry name" value="NA-bd_OB-fold"/>
</dbReference>
<keyword evidence="5 9" id="KW-0863">Zinc-finger</keyword>
<dbReference type="PANTHER" id="PTHR47165">
    <property type="entry name" value="OS03G0429900 PROTEIN"/>
    <property type="match status" value="1"/>
</dbReference>
<reference evidence="14" key="1">
    <citation type="journal article" date="2019" name="G3 (Bethesda)">
        <title>Genome Assemblies of Two Rare Opportunistic Yeast Pathogens: Diutina rugosa (syn. Candida rugosa) and Trichomonascus ciferrii (syn. Candida ciferrii).</title>
        <authorList>
            <person name="Mixao V."/>
            <person name="Saus E."/>
            <person name="Hansen A.P."/>
            <person name="Lass-Florl C."/>
            <person name="Gabaldon T."/>
        </authorList>
    </citation>
    <scope>NUCLEOTIDE SEQUENCE</scope>
    <source>
        <strain evidence="14">CBS 4856</strain>
    </source>
</reference>
<dbReference type="InterPro" id="IPR004365">
    <property type="entry name" value="NA-bd_OB_tRNA"/>
</dbReference>
<keyword evidence="3 9" id="KW-0235">DNA replication</keyword>
<organism evidence="14 15">
    <name type="scientific">Trichomonascus ciferrii</name>
    <dbReference type="NCBI Taxonomy" id="44093"/>
    <lineage>
        <taxon>Eukaryota</taxon>
        <taxon>Fungi</taxon>
        <taxon>Dikarya</taxon>
        <taxon>Ascomycota</taxon>
        <taxon>Saccharomycotina</taxon>
        <taxon>Dipodascomycetes</taxon>
        <taxon>Dipodascales</taxon>
        <taxon>Trichomonascaceae</taxon>
        <taxon>Trichomonascus</taxon>
        <taxon>Trichomonascus ciferrii complex</taxon>
    </lineage>
</organism>
<dbReference type="Proteomes" id="UP000761534">
    <property type="component" value="Unassembled WGS sequence"/>
</dbReference>
<dbReference type="Pfam" id="PF16900">
    <property type="entry name" value="REPA_OB_2"/>
    <property type="match status" value="1"/>
</dbReference>
<dbReference type="AlphaFoldDB" id="A0A642V5E8"/>
<dbReference type="GO" id="GO:0005662">
    <property type="term" value="C:DNA replication factor A complex"/>
    <property type="evidence" value="ECO:0007669"/>
    <property type="project" value="UniProtKB-ARBA"/>
</dbReference>
<dbReference type="Gene3D" id="2.40.50.140">
    <property type="entry name" value="Nucleic acid-binding proteins"/>
    <property type="match status" value="4"/>
</dbReference>
<dbReference type="InterPro" id="IPR031657">
    <property type="entry name" value="REPA_OB_2"/>
</dbReference>
<accession>A0A642V5E8</accession>
<comment type="caution">
    <text evidence="14">The sequence shown here is derived from an EMBL/GenBank/DDBJ whole genome shotgun (WGS) entry which is preliminary data.</text>
</comment>
<feature type="compositionally biased region" description="Basic and acidic residues" evidence="10">
    <location>
        <begin position="132"/>
        <end position="142"/>
    </location>
</feature>